<keyword evidence="10" id="KW-1185">Reference proteome</keyword>
<evidence type="ECO:0000259" key="7">
    <source>
        <dbReference type="PROSITE" id="PS51059"/>
    </source>
</evidence>
<dbReference type="GO" id="GO:0005634">
    <property type="term" value="C:nucleus"/>
    <property type="evidence" value="ECO:0007669"/>
    <property type="project" value="UniProtKB-SubCell"/>
</dbReference>
<comment type="caution">
    <text evidence="9">The sequence shown here is derived from an EMBL/GenBank/DDBJ whole genome shotgun (WGS) entry which is preliminary data.</text>
</comment>
<evidence type="ECO:0000256" key="4">
    <source>
        <dbReference type="ARBA" id="ARBA00023027"/>
    </source>
</evidence>
<evidence type="ECO:0000256" key="2">
    <source>
        <dbReference type="ARBA" id="ARBA00022676"/>
    </source>
</evidence>
<dbReference type="Gene3D" id="3.30.720.50">
    <property type="match status" value="1"/>
</dbReference>
<reference evidence="9" key="1">
    <citation type="submission" date="2021-03" db="EMBL/GenBank/DDBJ databases">
        <authorList>
            <person name="Bekaert M."/>
        </authorList>
    </citation>
    <scope>NUCLEOTIDE SEQUENCE</scope>
</reference>
<keyword evidence="2 6" id="KW-0328">Glycosyltransferase</keyword>
<dbReference type="InterPro" id="IPR012317">
    <property type="entry name" value="Poly(ADP-ribose)pol_cat_dom"/>
</dbReference>
<feature type="domain" description="Macro" evidence="8">
    <location>
        <begin position="1"/>
        <end position="77"/>
    </location>
</feature>
<dbReference type="Gene3D" id="3.90.228.10">
    <property type="match status" value="1"/>
</dbReference>
<comment type="subcellular location">
    <subcellularLocation>
        <location evidence="1">Nucleus</location>
    </subcellularLocation>
</comment>
<dbReference type="GO" id="GO:0010629">
    <property type="term" value="P:negative regulation of gene expression"/>
    <property type="evidence" value="ECO:0007669"/>
    <property type="project" value="TreeGrafter"/>
</dbReference>
<dbReference type="SUPFAM" id="SSF56399">
    <property type="entry name" value="ADP-ribosylation"/>
    <property type="match status" value="1"/>
</dbReference>
<dbReference type="GO" id="GO:0003714">
    <property type="term" value="F:transcription corepressor activity"/>
    <property type="evidence" value="ECO:0007669"/>
    <property type="project" value="TreeGrafter"/>
</dbReference>
<dbReference type="PANTHER" id="PTHR14453:SF67">
    <property type="entry name" value="POLY [ADP-RIBOSE] POLYMERASE"/>
    <property type="match status" value="1"/>
</dbReference>
<evidence type="ECO:0000256" key="6">
    <source>
        <dbReference type="RuleBase" id="RU362114"/>
    </source>
</evidence>
<dbReference type="PROSITE" id="PS51059">
    <property type="entry name" value="PARP_CATALYTIC"/>
    <property type="match status" value="1"/>
</dbReference>
<dbReference type="InterPro" id="IPR043472">
    <property type="entry name" value="Macro_dom-like"/>
</dbReference>
<sequence length="718" mass="80781">MMSSLQTADKKGFRSIAFPAMGTGKLNYPRDLVAKHMYKCVDDFSSKNPKSTIAEVFFVLYHKDHLTVQAFENQEKLQQKYTVEHEKPTTFLGKGNKNKHEDDKVYSTSLGKVVLKLYKGDITAVPVEVIVNSSNTNLDLSLGEVSKAILQKGGPNIKKQLLRQKTDMKNDGIAVTTCKGSGLICDIVIHVDMQDTTLKLKEKITHVLDKAEELCKISVAFPALGTSSANITVKEAAEEMYSAVNQFQSKSLEHVKEVHVVIFKNDQMRTFMETIKACVGTGKKKKGWMACVRDYAKDLRYGANSDNKPKILTEDRPKNLLKKVHRCYLFVIYAKNKLEAEKAVTVLETELYQEYVSKKIEDRIVPELKPEQIDALKFIGKSENVEIHVDKRNKEIVLTGIIDNISSAMSATNKIIKTAIEEKQLNQKAKLVTDMVQWSFVEEKNGKKTFVEFPHDVNLLLEEAFKDNSSKVTFLASDGSKMIIDLTSYKMFPEDDPTDENGIIRKTKLVSDSDFKPPEHWDDMADNDEYIKIVTLAQSSKEYKSVLTHFNKTGGASYTVVKIDRIQNKVLNQQYIAKKKLMDATNPPGYQNERRPVWHGTNKQAIENIINTGFNRSYGKVTAYGKGVYFAVNVSYSASGNYASGDPTDGLKRMLMCKVLAGEFTVGNKEMRTPPPKTQAGAGSYILYDSTTNDVSNPEMFVTYHDSQAVAEYLITFK</sequence>
<dbReference type="InterPro" id="IPR052056">
    <property type="entry name" value="Mono-ARTD/PARP"/>
</dbReference>
<keyword evidence="3 6" id="KW-0808">Transferase</keyword>
<evidence type="ECO:0000256" key="1">
    <source>
        <dbReference type="ARBA" id="ARBA00004123"/>
    </source>
</evidence>
<evidence type="ECO:0000259" key="8">
    <source>
        <dbReference type="PROSITE" id="PS51154"/>
    </source>
</evidence>
<evidence type="ECO:0000256" key="5">
    <source>
        <dbReference type="ARBA" id="ARBA00023242"/>
    </source>
</evidence>
<dbReference type="EMBL" id="CAJPWZ010002944">
    <property type="protein sequence ID" value="CAG2248584.1"/>
    <property type="molecule type" value="Genomic_DNA"/>
</dbReference>
<evidence type="ECO:0000313" key="10">
    <source>
        <dbReference type="Proteomes" id="UP000683360"/>
    </source>
</evidence>
<accession>A0A8S3V1E8</accession>
<dbReference type="PANTHER" id="PTHR14453">
    <property type="entry name" value="PARP/ZINC FINGER CCCH TYPE DOMAIN CONTAINING PROTEIN"/>
    <property type="match status" value="1"/>
</dbReference>
<dbReference type="GO" id="GO:0005737">
    <property type="term" value="C:cytoplasm"/>
    <property type="evidence" value="ECO:0007669"/>
    <property type="project" value="TreeGrafter"/>
</dbReference>
<keyword evidence="5" id="KW-0539">Nucleus</keyword>
<dbReference type="Gene3D" id="3.40.220.10">
    <property type="entry name" value="Leucine Aminopeptidase, subunit E, domain 1"/>
    <property type="match status" value="2"/>
</dbReference>
<dbReference type="SMART" id="SM00506">
    <property type="entry name" value="A1pp"/>
    <property type="match status" value="1"/>
</dbReference>
<dbReference type="SUPFAM" id="SSF117839">
    <property type="entry name" value="WWE domain"/>
    <property type="match status" value="1"/>
</dbReference>
<dbReference type="SUPFAM" id="SSF52949">
    <property type="entry name" value="Macro domain-like"/>
    <property type="match status" value="2"/>
</dbReference>
<organism evidence="9 10">
    <name type="scientific">Mytilus edulis</name>
    <name type="common">Blue mussel</name>
    <dbReference type="NCBI Taxonomy" id="6550"/>
    <lineage>
        <taxon>Eukaryota</taxon>
        <taxon>Metazoa</taxon>
        <taxon>Spiralia</taxon>
        <taxon>Lophotrochozoa</taxon>
        <taxon>Mollusca</taxon>
        <taxon>Bivalvia</taxon>
        <taxon>Autobranchia</taxon>
        <taxon>Pteriomorphia</taxon>
        <taxon>Mytilida</taxon>
        <taxon>Mytiloidea</taxon>
        <taxon>Mytilidae</taxon>
        <taxon>Mytilinae</taxon>
        <taxon>Mytilus</taxon>
    </lineage>
</organism>
<name>A0A8S3V1E8_MYTED</name>
<dbReference type="InterPro" id="IPR002589">
    <property type="entry name" value="Macro_dom"/>
</dbReference>
<protein>
    <recommendedName>
        <fullName evidence="6">Poly [ADP-ribose] polymerase</fullName>
        <shortName evidence="6">PARP</shortName>
        <ecNumber evidence="6">2.4.2.-</ecNumber>
    </recommendedName>
</protein>
<proteinExistence type="predicted"/>
<dbReference type="AlphaFoldDB" id="A0A8S3V1E8"/>
<dbReference type="InterPro" id="IPR037197">
    <property type="entry name" value="WWE_dom_sf"/>
</dbReference>
<dbReference type="EC" id="2.4.2.-" evidence="6"/>
<gene>
    <name evidence="9" type="ORF">MEDL_60416</name>
</gene>
<dbReference type="PROSITE" id="PS51154">
    <property type="entry name" value="MACRO"/>
    <property type="match status" value="2"/>
</dbReference>
<feature type="domain" description="PARP catalytic" evidence="7">
    <location>
        <begin position="517"/>
        <end position="718"/>
    </location>
</feature>
<evidence type="ECO:0000256" key="3">
    <source>
        <dbReference type="ARBA" id="ARBA00022679"/>
    </source>
</evidence>
<evidence type="ECO:0000313" key="9">
    <source>
        <dbReference type="EMBL" id="CAG2248584.1"/>
    </source>
</evidence>
<dbReference type="Pfam" id="PF00644">
    <property type="entry name" value="PARP"/>
    <property type="match status" value="1"/>
</dbReference>
<dbReference type="OrthoDB" id="5987649at2759"/>
<feature type="domain" description="Macro" evidence="8">
    <location>
        <begin position="102"/>
        <end position="279"/>
    </location>
</feature>
<dbReference type="Proteomes" id="UP000683360">
    <property type="component" value="Unassembled WGS sequence"/>
</dbReference>
<dbReference type="Pfam" id="PF01661">
    <property type="entry name" value="Macro"/>
    <property type="match status" value="2"/>
</dbReference>
<dbReference type="GO" id="GO:0003950">
    <property type="term" value="F:NAD+ poly-ADP-ribosyltransferase activity"/>
    <property type="evidence" value="ECO:0007669"/>
    <property type="project" value="UniProtKB-UniRule"/>
</dbReference>
<keyword evidence="4 6" id="KW-0520">NAD</keyword>